<proteinExistence type="predicted"/>
<feature type="compositionally biased region" description="Low complexity" evidence="1">
    <location>
        <begin position="173"/>
        <end position="185"/>
    </location>
</feature>
<dbReference type="Proteomes" id="UP000006281">
    <property type="component" value="Chromosome"/>
</dbReference>
<evidence type="ECO:0000313" key="4">
    <source>
        <dbReference type="EMBL" id="CCH33173.1"/>
    </source>
</evidence>
<keyword evidence="5" id="KW-1185">Reference proteome</keyword>
<dbReference type="STRING" id="1179773.BN6_59160"/>
<keyword evidence="3" id="KW-0732">Signal</keyword>
<evidence type="ECO:0000256" key="1">
    <source>
        <dbReference type="SAM" id="MobiDB-lite"/>
    </source>
</evidence>
<feature type="compositionally biased region" description="Low complexity" evidence="1">
    <location>
        <begin position="138"/>
        <end position="160"/>
    </location>
</feature>
<dbReference type="HOGENOM" id="CLU_1146533_0_0_11"/>
<feature type="transmembrane region" description="Helical" evidence="2">
    <location>
        <begin position="213"/>
        <end position="234"/>
    </location>
</feature>
<protein>
    <submittedName>
        <fullName evidence="4">Putative secreted protein</fullName>
    </submittedName>
</protein>
<reference evidence="4 5" key="1">
    <citation type="journal article" date="2012" name="BMC Genomics">
        <title>Complete genome sequence of Saccharothrix espanaensis DSM 44229T and comparison to the other completely sequenced Pseudonocardiaceae.</title>
        <authorList>
            <person name="Strobel T."/>
            <person name="Al-Dilaimi A."/>
            <person name="Blom J."/>
            <person name="Gessner A."/>
            <person name="Kalinowski J."/>
            <person name="Luzhetska M."/>
            <person name="Puhler A."/>
            <person name="Szczepanowski R."/>
            <person name="Bechthold A."/>
            <person name="Ruckert C."/>
        </authorList>
    </citation>
    <scope>NUCLEOTIDE SEQUENCE [LARGE SCALE GENOMIC DNA]</scope>
    <source>
        <strain evidence="5">ATCC 51144 / DSM 44229 / JCM 9112 / NBRC 15066 / NRRL 15764</strain>
    </source>
</reference>
<dbReference type="PATRIC" id="fig|1179773.3.peg.5954"/>
<feature type="region of interest" description="Disordered" evidence="1">
    <location>
        <begin position="85"/>
        <end position="125"/>
    </location>
</feature>
<keyword evidence="2" id="KW-1133">Transmembrane helix</keyword>
<accession>K0K988</accession>
<name>K0K988_SACES</name>
<evidence type="ECO:0000256" key="2">
    <source>
        <dbReference type="SAM" id="Phobius"/>
    </source>
</evidence>
<dbReference type="KEGG" id="sesp:BN6_59160"/>
<feature type="region of interest" description="Disordered" evidence="1">
    <location>
        <begin position="138"/>
        <end position="207"/>
    </location>
</feature>
<evidence type="ECO:0000256" key="3">
    <source>
        <dbReference type="SAM" id="SignalP"/>
    </source>
</evidence>
<dbReference type="AlphaFoldDB" id="K0K988"/>
<organism evidence="4 5">
    <name type="scientific">Saccharothrix espanaensis (strain ATCC 51144 / DSM 44229 / JCM 9112 / NBRC 15066 / NRRL 15764)</name>
    <dbReference type="NCBI Taxonomy" id="1179773"/>
    <lineage>
        <taxon>Bacteria</taxon>
        <taxon>Bacillati</taxon>
        <taxon>Actinomycetota</taxon>
        <taxon>Actinomycetes</taxon>
        <taxon>Pseudonocardiales</taxon>
        <taxon>Pseudonocardiaceae</taxon>
        <taxon>Saccharothrix</taxon>
    </lineage>
</organism>
<keyword evidence="2" id="KW-0812">Transmembrane</keyword>
<evidence type="ECO:0000313" key="5">
    <source>
        <dbReference type="Proteomes" id="UP000006281"/>
    </source>
</evidence>
<gene>
    <name evidence="4" type="ordered locus">BN6_59160</name>
</gene>
<keyword evidence="2" id="KW-0472">Membrane</keyword>
<sequence>MPYDHGDPAARTWRVYRLAAVSSAAALAALLWSGTAAALPTPPTALPTPEPAWVADRQDWSPTAHPFAPVGSAEVPADVSLEVLPAAGSPDKGDPPVSTTTQNLNAPGATSAVQAPTRPDDAPATIVNAPVGVVATATNTNTTTSPPSTTSSTTPPGAGPYEQVVPDSESRSALAAGPAAVPAKGPARESGQGPSAGTREHPALALTGTGDHWPGLLIAGLALVTAGAAAMYAARRRATPGR</sequence>
<dbReference type="EMBL" id="HE804045">
    <property type="protein sequence ID" value="CCH33173.1"/>
    <property type="molecule type" value="Genomic_DNA"/>
</dbReference>
<feature type="signal peptide" evidence="3">
    <location>
        <begin position="1"/>
        <end position="38"/>
    </location>
</feature>
<feature type="chain" id="PRO_5003834162" evidence="3">
    <location>
        <begin position="39"/>
        <end position="242"/>
    </location>
</feature>